<proteinExistence type="predicted"/>
<name>A0ABP3QJI0_9BACI</name>
<protein>
    <submittedName>
        <fullName evidence="1">Uncharacterized protein</fullName>
    </submittedName>
</protein>
<dbReference type="EMBL" id="BAAADS010000001">
    <property type="protein sequence ID" value="GAA0591966.1"/>
    <property type="molecule type" value="Genomic_DNA"/>
</dbReference>
<keyword evidence="2" id="KW-1185">Reference proteome</keyword>
<sequence>MVVIKPLGNSLSCTYAIGKFYTFLSAKKAVKANGKALDKLSKIMKVEYFELEDVILALKI</sequence>
<reference evidence="2" key="1">
    <citation type="journal article" date="2019" name="Int. J. Syst. Evol. Microbiol.">
        <title>The Global Catalogue of Microorganisms (GCM) 10K type strain sequencing project: providing services to taxonomists for standard genome sequencing and annotation.</title>
        <authorList>
            <consortium name="The Broad Institute Genomics Platform"/>
            <consortium name="The Broad Institute Genome Sequencing Center for Infectious Disease"/>
            <person name="Wu L."/>
            <person name="Ma J."/>
        </authorList>
    </citation>
    <scope>NUCLEOTIDE SEQUENCE [LARGE SCALE GENOMIC DNA]</scope>
    <source>
        <strain evidence="2">JCM 15395</strain>
    </source>
</reference>
<evidence type="ECO:0000313" key="1">
    <source>
        <dbReference type="EMBL" id="GAA0591966.1"/>
    </source>
</evidence>
<comment type="caution">
    <text evidence="1">The sequence shown here is derived from an EMBL/GenBank/DDBJ whole genome shotgun (WGS) entry which is preliminary data.</text>
</comment>
<accession>A0ABP3QJI0</accession>
<evidence type="ECO:0000313" key="2">
    <source>
        <dbReference type="Proteomes" id="UP001500866"/>
    </source>
</evidence>
<dbReference type="Proteomes" id="UP001500866">
    <property type="component" value="Unassembled WGS sequence"/>
</dbReference>
<organism evidence="1 2">
    <name type="scientific">Virgibacillus siamensis</name>
    <dbReference type="NCBI Taxonomy" id="480071"/>
    <lineage>
        <taxon>Bacteria</taxon>
        <taxon>Bacillati</taxon>
        <taxon>Bacillota</taxon>
        <taxon>Bacilli</taxon>
        <taxon>Bacillales</taxon>
        <taxon>Bacillaceae</taxon>
        <taxon>Virgibacillus</taxon>
    </lineage>
</organism>
<gene>
    <name evidence="1" type="ORF">GCM10009001_05140</name>
</gene>